<evidence type="ECO:0000313" key="2">
    <source>
        <dbReference type="Proteomes" id="UP001430584"/>
    </source>
</evidence>
<accession>A0ABR3CW55</accession>
<keyword evidence="2" id="KW-1185">Reference proteome</keyword>
<sequence>MKDQLSDLKYPREAITDALRILDDIKDIRDELNIISSVVQEQNPVWSQLFNQPRGISIRDDSYESRQWSNTDPGYVLKRVEDLLKEAAETEHNITSILELQMNQLNVVEAEDSRKQGRILMGFTVVTVLFYVKTS</sequence>
<organism evidence="1 2">
    <name type="scientific">Diplodia seriata</name>
    <dbReference type="NCBI Taxonomy" id="420778"/>
    <lineage>
        <taxon>Eukaryota</taxon>
        <taxon>Fungi</taxon>
        <taxon>Dikarya</taxon>
        <taxon>Ascomycota</taxon>
        <taxon>Pezizomycotina</taxon>
        <taxon>Dothideomycetes</taxon>
        <taxon>Dothideomycetes incertae sedis</taxon>
        <taxon>Botryosphaeriales</taxon>
        <taxon>Botryosphaeriaceae</taxon>
        <taxon>Diplodia</taxon>
    </lineage>
</organism>
<dbReference type="Proteomes" id="UP001430584">
    <property type="component" value="Unassembled WGS sequence"/>
</dbReference>
<dbReference type="GeneID" id="92004102"/>
<dbReference type="RefSeq" id="XP_066636813.1">
    <property type="nucleotide sequence ID" value="XM_066771534.1"/>
</dbReference>
<dbReference type="EMBL" id="JAJVCZ030000001">
    <property type="protein sequence ID" value="KAL0264073.1"/>
    <property type="molecule type" value="Genomic_DNA"/>
</dbReference>
<gene>
    <name evidence="1" type="ORF">SLS55_000017</name>
</gene>
<name>A0ABR3CW55_9PEZI</name>
<reference evidence="1 2" key="1">
    <citation type="submission" date="2024-02" db="EMBL/GenBank/DDBJ databases">
        <title>De novo assembly and annotation of 12 fungi associated with fruit tree decline syndrome in Ontario, Canada.</title>
        <authorList>
            <person name="Sulman M."/>
            <person name="Ellouze W."/>
            <person name="Ilyukhin E."/>
        </authorList>
    </citation>
    <scope>NUCLEOTIDE SEQUENCE [LARGE SCALE GENOMIC DNA]</scope>
    <source>
        <strain evidence="1 2">FDS-637</strain>
    </source>
</reference>
<evidence type="ECO:0000313" key="1">
    <source>
        <dbReference type="EMBL" id="KAL0264073.1"/>
    </source>
</evidence>
<protein>
    <submittedName>
        <fullName evidence="1">Uncharacterized protein</fullName>
    </submittedName>
</protein>
<comment type="caution">
    <text evidence="1">The sequence shown here is derived from an EMBL/GenBank/DDBJ whole genome shotgun (WGS) entry which is preliminary data.</text>
</comment>
<proteinExistence type="predicted"/>